<accession>A0A4S4NGW1</accession>
<evidence type="ECO:0000313" key="1">
    <source>
        <dbReference type="EMBL" id="THH37897.1"/>
    </source>
</evidence>
<dbReference type="RefSeq" id="WP_136459745.1">
    <property type="nucleotide sequence ID" value="NZ_SRSF01000005.1"/>
</dbReference>
<organism evidence="1 2">
    <name type="scientific">Neolewinella litorea</name>
    <dbReference type="NCBI Taxonomy" id="2562452"/>
    <lineage>
        <taxon>Bacteria</taxon>
        <taxon>Pseudomonadati</taxon>
        <taxon>Bacteroidota</taxon>
        <taxon>Saprospiria</taxon>
        <taxon>Saprospirales</taxon>
        <taxon>Lewinellaceae</taxon>
        <taxon>Neolewinella</taxon>
    </lineage>
</organism>
<proteinExistence type="predicted"/>
<protein>
    <submittedName>
        <fullName evidence="1">Uncharacterized protein</fullName>
    </submittedName>
</protein>
<dbReference type="AlphaFoldDB" id="A0A4S4NGW1"/>
<dbReference type="Proteomes" id="UP000308528">
    <property type="component" value="Unassembled WGS sequence"/>
</dbReference>
<keyword evidence="2" id="KW-1185">Reference proteome</keyword>
<name>A0A4S4NGW1_9BACT</name>
<dbReference type="EMBL" id="SRSF01000005">
    <property type="protein sequence ID" value="THH37897.1"/>
    <property type="molecule type" value="Genomic_DNA"/>
</dbReference>
<gene>
    <name evidence="1" type="ORF">E4021_12730</name>
</gene>
<evidence type="ECO:0000313" key="2">
    <source>
        <dbReference type="Proteomes" id="UP000308528"/>
    </source>
</evidence>
<dbReference type="OrthoDB" id="1441229at2"/>
<comment type="caution">
    <text evidence="1">The sequence shown here is derived from an EMBL/GenBank/DDBJ whole genome shotgun (WGS) entry which is preliminary data.</text>
</comment>
<sequence>MERYLTQLLADLRAIARGRQGQVGAPADHYSRNEAGLPAVDYATYRAELDRFFYGEGAGSMYRAIGLLPEAFPPADRLSDPQLRALVFQILDVWTAHRIIPTVPAGIAPRLLYPELLRIMHDDFDDPGDDGWVQQEFCHFLPEECPWSSEFCTCRRLEEEDGE</sequence>
<reference evidence="1 2" key="1">
    <citation type="submission" date="2019-04" db="EMBL/GenBank/DDBJ databases">
        <title>Lewinella litorea sp. nov., isolated from a marine sand.</title>
        <authorList>
            <person name="Yoon J.-H."/>
        </authorList>
    </citation>
    <scope>NUCLEOTIDE SEQUENCE [LARGE SCALE GENOMIC DNA]</scope>
    <source>
        <strain evidence="1 2">HSMS-39</strain>
    </source>
</reference>